<reference evidence="2" key="1">
    <citation type="submission" date="2023-04" db="EMBL/GenBank/DDBJ databases">
        <title>Phytophthora fragariaefolia NBRC 109709.</title>
        <authorList>
            <person name="Ichikawa N."/>
            <person name="Sato H."/>
            <person name="Tonouchi N."/>
        </authorList>
    </citation>
    <scope>NUCLEOTIDE SEQUENCE</scope>
    <source>
        <strain evidence="2">NBRC 109709</strain>
    </source>
</reference>
<proteinExistence type="predicted"/>
<gene>
    <name evidence="2" type="ORF">Pfra01_000577500</name>
</gene>
<feature type="coiled-coil region" evidence="1">
    <location>
        <begin position="4"/>
        <end position="34"/>
    </location>
</feature>
<dbReference type="EMBL" id="BSXT01000463">
    <property type="protein sequence ID" value="GMF28175.1"/>
    <property type="molecule type" value="Genomic_DNA"/>
</dbReference>
<keyword evidence="1" id="KW-0175">Coiled coil</keyword>
<accession>A0A9W6U8P4</accession>
<protein>
    <submittedName>
        <fullName evidence="2">Unnamed protein product</fullName>
    </submittedName>
</protein>
<dbReference type="AlphaFoldDB" id="A0A9W6U8P4"/>
<evidence type="ECO:0000313" key="3">
    <source>
        <dbReference type="Proteomes" id="UP001165121"/>
    </source>
</evidence>
<evidence type="ECO:0000256" key="1">
    <source>
        <dbReference type="SAM" id="Coils"/>
    </source>
</evidence>
<keyword evidence="3" id="KW-1185">Reference proteome</keyword>
<evidence type="ECO:0000313" key="2">
    <source>
        <dbReference type="EMBL" id="GMF28175.1"/>
    </source>
</evidence>
<name>A0A9W6U8P4_9STRA</name>
<comment type="caution">
    <text evidence="2">The sequence shown here is derived from an EMBL/GenBank/DDBJ whole genome shotgun (WGS) entry which is preliminary data.</text>
</comment>
<feature type="coiled-coil region" evidence="1">
    <location>
        <begin position="61"/>
        <end position="88"/>
    </location>
</feature>
<dbReference type="Proteomes" id="UP001165121">
    <property type="component" value="Unassembled WGS sequence"/>
</dbReference>
<organism evidence="2 3">
    <name type="scientific">Phytophthora fragariaefolia</name>
    <dbReference type="NCBI Taxonomy" id="1490495"/>
    <lineage>
        <taxon>Eukaryota</taxon>
        <taxon>Sar</taxon>
        <taxon>Stramenopiles</taxon>
        <taxon>Oomycota</taxon>
        <taxon>Peronosporomycetes</taxon>
        <taxon>Peronosporales</taxon>
        <taxon>Peronosporaceae</taxon>
        <taxon>Phytophthora</taxon>
    </lineage>
</organism>
<sequence>MDEFTALEHEMRDMDRQEQELKKAVETAYALMEETSAKAAASEKELGEVLVEEAEAMEKINVESTIAIKKAEASLQRAEDRLRKVKAEWGERILSERTNWVERILSERTNWVERKSTASSKSLSDSRDAIRAVTEFNEADRAYPNTQRSYQTVRDHHHAMKSAAEATIDA</sequence>